<dbReference type="Pfam" id="PF04909">
    <property type="entry name" value="Amidohydro_2"/>
    <property type="match status" value="1"/>
</dbReference>
<organism evidence="2 3">
    <name type="scientific">Amycolatopsis pithecellobii</name>
    <dbReference type="NCBI Taxonomy" id="664692"/>
    <lineage>
        <taxon>Bacteria</taxon>
        <taxon>Bacillati</taxon>
        <taxon>Actinomycetota</taxon>
        <taxon>Actinomycetes</taxon>
        <taxon>Pseudonocardiales</taxon>
        <taxon>Pseudonocardiaceae</taxon>
        <taxon>Amycolatopsis</taxon>
    </lineage>
</organism>
<dbReference type="InterPro" id="IPR032466">
    <property type="entry name" value="Metal_Hydrolase"/>
</dbReference>
<evidence type="ECO:0000313" key="3">
    <source>
        <dbReference type="Proteomes" id="UP000440096"/>
    </source>
</evidence>
<name>A0A6N7YRK4_9PSEU</name>
<dbReference type="SUPFAM" id="SSF51556">
    <property type="entry name" value="Metallo-dependent hydrolases"/>
    <property type="match status" value="1"/>
</dbReference>
<reference evidence="2 3" key="1">
    <citation type="submission" date="2019-11" db="EMBL/GenBank/DDBJ databases">
        <title>Draft genome of Amycolatopsis RM579.</title>
        <authorList>
            <person name="Duangmal K."/>
            <person name="Mingma R."/>
        </authorList>
    </citation>
    <scope>NUCLEOTIDE SEQUENCE [LARGE SCALE GENOMIC DNA]</scope>
    <source>
        <strain evidence="2 3">RM579</strain>
    </source>
</reference>
<evidence type="ECO:0000259" key="1">
    <source>
        <dbReference type="Pfam" id="PF04909"/>
    </source>
</evidence>
<accession>A0A6N7YRK4</accession>
<keyword evidence="3" id="KW-1185">Reference proteome</keyword>
<dbReference type="Proteomes" id="UP000440096">
    <property type="component" value="Unassembled WGS sequence"/>
</dbReference>
<sequence>MSEVRKRLDIVDAQVHLFHGLTPEACLSAMDALGIRSVLVDEAWTNTPPVQPYQVLDNNILRPLADGGRMASMRYPERFKYLMRANHLDPDVETVVRLAAGDPHCLALRAWVEPEWAEDFAGGGYRRLFAAATEFGMPTFVFTAGHNDRFAQYLTEFTEGIFILDHLGFARTAPAWEEVLRLSEHPNVSLKWCHEHSAFAAGEHPFPVLQAELRRALDVYGAERVMWASDATTLARHGLTWADTLIYLRDTGLLTREERAWVLGRSVRSTLRWPSPPAISC</sequence>
<gene>
    <name evidence="2" type="ORF">GKO32_16960</name>
</gene>
<dbReference type="RefSeq" id="WP_154757851.1">
    <property type="nucleotide sequence ID" value="NZ_WMBA01000024.1"/>
</dbReference>
<feature type="domain" description="Amidohydrolase-related" evidence="1">
    <location>
        <begin position="116"/>
        <end position="264"/>
    </location>
</feature>
<dbReference type="EMBL" id="WMBA01000024">
    <property type="protein sequence ID" value="MTD55655.1"/>
    <property type="molecule type" value="Genomic_DNA"/>
</dbReference>
<protein>
    <submittedName>
        <fullName evidence="2">Amidohydrolase family protein</fullName>
    </submittedName>
</protein>
<proteinExistence type="predicted"/>
<comment type="caution">
    <text evidence="2">The sequence shown here is derived from an EMBL/GenBank/DDBJ whole genome shotgun (WGS) entry which is preliminary data.</text>
</comment>
<evidence type="ECO:0000313" key="2">
    <source>
        <dbReference type="EMBL" id="MTD55655.1"/>
    </source>
</evidence>
<keyword evidence="2" id="KW-0378">Hydrolase</keyword>
<dbReference type="Gene3D" id="3.20.20.140">
    <property type="entry name" value="Metal-dependent hydrolases"/>
    <property type="match status" value="1"/>
</dbReference>
<dbReference type="OrthoDB" id="5450317at2"/>
<dbReference type="InterPro" id="IPR006680">
    <property type="entry name" value="Amidohydro-rel"/>
</dbReference>
<dbReference type="GO" id="GO:0016787">
    <property type="term" value="F:hydrolase activity"/>
    <property type="evidence" value="ECO:0007669"/>
    <property type="project" value="UniProtKB-KW"/>
</dbReference>
<dbReference type="AlphaFoldDB" id="A0A6N7YRK4"/>